<organism evidence="1 2">
    <name type="scientific">Streptomyces gibsoniae</name>
    <dbReference type="NCBI Taxonomy" id="3075529"/>
    <lineage>
        <taxon>Bacteria</taxon>
        <taxon>Bacillati</taxon>
        <taxon>Actinomycetota</taxon>
        <taxon>Actinomycetes</taxon>
        <taxon>Kitasatosporales</taxon>
        <taxon>Streptomycetaceae</taxon>
        <taxon>Streptomyces</taxon>
    </lineage>
</organism>
<evidence type="ECO:0000313" key="2">
    <source>
        <dbReference type="Proteomes" id="UP001183809"/>
    </source>
</evidence>
<gene>
    <name evidence="1" type="ORF">RM764_41970</name>
</gene>
<name>A0ABU2U888_9ACTN</name>
<evidence type="ECO:0000313" key="1">
    <source>
        <dbReference type="EMBL" id="MDT0469447.1"/>
    </source>
</evidence>
<dbReference type="RefSeq" id="WP_311700877.1">
    <property type="nucleotide sequence ID" value="NZ_JAVREY010000109.1"/>
</dbReference>
<sequence>MRITVLTVTDCPNARPALERLTAALDGREAEVELIEVADEAEAARLGMHGSPTILIDGTDPFPPHGAVPSLSCRLYRNADGTVSGVPDETALRQALAGATALVHSAGASDCCTPQPDALDADGRAGHGRRAPA</sequence>
<protein>
    <recommendedName>
        <fullName evidence="3">Thioredoxin family protein</fullName>
    </recommendedName>
</protein>
<evidence type="ECO:0008006" key="3">
    <source>
        <dbReference type="Google" id="ProtNLM"/>
    </source>
</evidence>
<reference evidence="2" key="1">
    <citation type="submission" date="2023-07" db="EMBL/GenBank/DDBJ databases">
        <title>30 novel species of actinomycetes from the DSMZ collection.</title>
        <authorList>
            <person name="Nouioui I."/>
        </authorList>
    </citation>
    <scope>NUCLEOTIDE SEQUENCE [LARGE SCALE GENOMIC DNA]</scope>
    <source>
        <strain evidence="2">DSM 41699</strain>
    </source>
</reference>
<keyword evidence="2" id="KW-1185">Reference proteome</keyword>
<accession>A0ABU2U888</accession>
<proteinExistence type="predicted"/>
<dbReference type="Gene3D" id="3.40.30.10">
    <property type="entry name" value="Glutaredoxin"/>
    <property type="match status" value="1"/>
</dbReference>
<comment type="caution">
    <text evidence="1">The sequence shown here is derived from an EMBL/GenBank/DDBJ whole genome shotgun (WGS) entry which is preliminary data.</text>
</comment>
<dbReference type="EMBL" id="JAVREY010000109">
    <property type="protein sequence ID" value="MDT0469447.1"/>
    <property type="molecule type" value="Genomic_DNA"/>
</dbReference>
<dbReference type="Proteomes" id="UP001183809">
    <property type="component" value="Unassembled WGS sequence"/>
</dbReference>